<organism evidence="3 4">
    <name type="scientific">Kingdonia uniflora</name>
    <dbReference type="NCBI Taxonomy" id="39325"/>
    <lineage>
        <taxon>Eukaryota</taxon>
        <taxon>Viridiplantae</taxon>
        <taxon>Streptophyta</taxon>
        <taxon>Embryophyta</taxon>
        <taxon>Tracheophyta</taxon>
        <taxon>Spermatophyta</taxon>
        <taxon>Magnoliopsida</taxon>
        <taxon>Ranunculales</taxon>
        <taxon>Circaeasteraceae</taxon>
        <taxon>Kingdonia</taxon>
    </lineage>
</organism>
<comment type="caution">
    <text evidence="3">The sequence shown here is derived from an EMBL/GenBank/DDBJ whole genome shotgun (WGS) entry which is preliminary data.</text>
</comment>
<feature type="repeat" description="PPR" evidence="2">
    <location>
        <begin position="219"/>
        <end position="249"/>
    </location>
</feature>
<sequence length="476" mass="53327">MRVENNGVSNALRIIDLITPKYNETPVYQNNHLRLIQVCMQDLVESERWGGRKSINDEPHNVFDEILDWSFSSTMSKEETKTDESTLSCALSSYAFTRDLKAGVQLHCLAVKTGFDVYVYVGSSLISLYSRCGDLDSSYNVFDKMPVRNAVTWTAMIASFAQHWEIEMCLELYHQMRCSALKPNDYTLTSLISACTGTGVLGHGKSAHGQTIRMGFELYTHVANAIISMYSKCGNVEEAFYVFRSMQRRDLISWNSMIAGYAQHGLAERAINLFEEMEKGKIEPDAITFLGILSSCRHAGLVKEGRACFSLMFQHGVQPAMDHYSCIVDLLGRCGLLDEALEFIQKMPIRPNAVIWGSLLSSSRLHGNVHIGVQAADSLLFLEPDCAATFLQLVNLYASAGCWDKAARARKIVKDRGLKTYPGHSWIELRNEVYRFGAEGMPNDKVNDILGVVDGLSDNMRRFGYVPNILEEGLDL</sequence>
<dbReference type="Gene3D" id="1.25.40.10">
    <property type="entry name" value="Tetratricopeptide repeat domain"/>
    <property type="match status" value="3"/>
</dbReference>
<feature type="repeat" description="PPR" evidence="2">
    <location>
        <begin position="250"/>
        <end position="284"/>
    </location>
</feature>
<dbReference type="FunFam" id="1.25.40.10:FF:000378">
    <property type="entry name" value="Pentatricopeptide repeat-containing protein mitochondrial"/>
    <property type="match status" value="1"/>
</dbReference>
<evidence type="ECO:0008006" key="5">
    <source>
        <dbReference type="Google" id="ProtNLM"/>
    </source>
</evidence>
<dbReference type="OrthoDB" id="768257at2759"/>
<gene>
    <name evidence="3" type="ORF">GIB67_031809</name>
</gene>
<reference evidence="3 4" key="1">
    <citation type="journal article" date="2020" name="IScience">
        <title>Genome Sequencing of the Endangered Kingdonia uniflora (Circaeasteraceae, Ranunculales) Reveals Potential Mechanisms of Evolutionary Specialization.</title>
        <authorList>
            <person name="Sun Y."/>
            <person name="Deng T."/>
            <person name="Zhang A."/>
            <person name="Moore M.J."/>
            <person name="Landis J.B."/>
            <person name="Lin N."/>
            <person name="Zhang H."/>
            <person name="Zhang X."/>
            <person name="Huang J."/>
            <person name="Zhang X."/>
            <person name="Sun H."/>
            <person name="Wang H."/>
        </authorList>
    </citation>
    <scope>NUCLEOTIDE SEQUENCE [LARGE SCALE GENOMIC DNA]</scope>
    <source>
        <strain evidence="3">TB1705</strain>
        <tissue evidence="3">Leaf</tissue>
    </source>
</reference>
<dbReference type="Proteomes" id="UP000541444">
    <property type="component" value="Unassembled WGS sequence"/>
</dbReference>
<dbReference type="Pfam" id="PF01535">
    <property type="entry name" value="PPR"/>
    <property type="match status" value="2"/>
</dbReference>
<dbReference type="EMBL" id="JACGCM010002647">
    <property type="protein sequence ID" value="KAF6137530.1"/>
    <property type="molecule type" value="Genomic_DNA"/>
</dbReference>
<dbReference type="PANTHER" id="PTHR47926">
    <property type="entry name" value="PENTATRICOPEPTIDE REPEAT-CONTAINING PROTEIN"/>
    <property type="match status" value="1"/>
</dbReference>
<accession>A0A7J7L4I9</accession>
<name>A0A7J7L4I9_9MAGN</name>
<dbReference type="InterPro" id="IPR046960">
    <property type="entry name" value="PPR_At4g14850-like_plant"/>
</dbReference>
<keyword evidence="1" id="KW-0677">Repeat</keyword>
<dbReference type="AlphaFoldDB" id="A0A7J7L4I9"/>
<evidence type="ECO:0000256" key="2">
    <source>
        <dbReference type="PROSITE-ProRule" id="PRU00708"/>
    </source>
</evidence>
<dbReference type="InterPro" id="IPR011990">
    <property type="entry name" value="TPR-like_helical_dom_sf"/>
</dbReference>
<dbReference type="InterPro" id="IPR046848">
    <property type="entry name" value="E_motif"/>
</dbReference>
<proteinExistence type="predicted"/>
<dbReference type="PANTHER" id="PTHR47926:SF438">
    <property type="entry name" value="PENTATRICOPEPTIDE REPEAT-CONTAINING PROTEIN"/>
    <property type="match status" value="1"/>
</dbReference>
<feature type="repeat" description="PPR" evidence="2">
    <location>
        <begin position="149"/>
        <end position="183"/>
    </location>
</feature>
<dbReference type="Pfam" id="PF13041">
    <property type="entry name" value="PPR_2"/>
    <property type="match status" value="2"/>
</dbReference>
<protein>
    <recommendedName>
        <fullName evidence="5">Pentatricopeptide repeat-containing protein</fullName>
    </recommendedName>
</protein>
<feature type="repeat" description="PPR" evidence="2">
    <location>
        <begin position="285"/>
        <end position="319"/>
    </location>
</feature>
<dbReference type="Pfam" id="PF20431">
    <property type="entry name" value="E_motif"/>
    <property type="match status" value="1"/>
</dbReference>
<dbReference type="NCBIfam" id="TIGR00756">
    <property type="entry name" value="PPR"/>
    <property type="match status" value="3"/>
</dbReference>
<keyword evidence="4" id="KW-1185">Reference proteome</keyword>
<dbReference type="GO" id="GO:0003723">
    <property type="term" value="F:RNA binding"/>
    <property type="evidence" value="ECO:0007669"/>
    <property type="project" value="InterPro"/>
</dbReference>
<evidence type="ECO:0000313" key="4">
    <source>
        <dbReference type="Proteomes" id="UP000541444"/>
    </source>
</evidence>
<evidence type="ECO:0000256" key="1">
    <source>
        <dbReference type="ARBA" id="ARBA00022737"/>
    </source>
</evidence>
<dbReference type="InterPro" id="IPR002885">
    <property type="entry name" value="PPR_rpt"/>
</dbReference>
<evidence type="ECO:0000313" key="3">
    <source>
        <dbReference type="EMBL" id="KAF6137530.1"/>
    </source>
</evidence>
<dbReference type="GO" id="GO:0009451">
    <property type="term" value="P:RNA modification"/>
    <property type="evidence" value="ECO:0007669"/>
    <property type="project" value="InterPro"/>
</dbReference>
<dbReference type="FunFam" id="1.25.40.10:FF:000073">
    <property type="entry name" value="Pentatricopeptide repeat-containing protein chloroplastic"/>
    <property type="match status" value="1"/>
</dbReference>
<dbReference type="PROSITE" id="PS51375">
    <property type="entry name" value="PPR"/>
    <property type="match status" value="4"/>
</dbReference>